<protein>
    <submittedName>
        <fullName evidence="2">Excisionase family DNA binding domain-containing protein</fullName>
    </submittedName>
</protein>
<dbReference type="Proteomes" id="UP000013047">
    <property type="component" value="Unassembled WGS sequence"/>
</dbReference>
<keyword evidence="3" id="KW-1185">Reference proteome</keyword>
<name>N6ZKH1_9RHOO</name>
<proteinExistence type="predicted"/>
<dbReference type="PANTHER" id="PTHR38431">
    <property type="entry name" value="BLL2305 PROTEIN"/>
    <property type="match status" value="1"/>
</dbReference>
<dbReference type="InterPro" id="IPR024370">
    <property type="entry name" value="PBP_domain"/>
</dbReference>
<dbReference type="EMBL" id="AMXF01000345">
    <property type="protein sequence ID" value="ENO92619.1"/>
    <property type="molecule type" value="Genomic_DNA"/>
</dbReference>
<feature type="domain" description="PBP" evidence="1">
    <location>
        <begin position="2"/>
        <end position="61"/>
    </location>
</feature>
<reference evidence="2 3" key="1">
    <citation type="submission" date="2012-09" db="EMBL/GenBank/DDBJ databases">
        <title>Draft Genome Sequences of 6 Strains from Genus Thauera.</title>
        <authorList>
            <person name="Liu B."/>
            <person name="Shapleigh J.P."/>
            <person name="Frostegard A.H."/>
        </authorList>
    </citation>
    <scope>NUCLEOTIDE SEQUENCE [LARGE SCALE GENOMIC DNA]</scope>
    <source>
        <strain evidence="2 3">B4P</strain>
    </source>
</reference>
<evidence type="ECO:0000313" key="3">
    <source>
        <dbReference type="Proteomes" id="UP000013047"/>
    </source>
</evidence>
<feature type="non-terminal residue" evidence="2">
    <location>
        <position position="1"/>
    </location>
</feature>
<dbReference type="Pfam" id="PF12727">
    <property type="entry name" value="PBP_like"/>
    <property type="match status" value="1"/>
</dbReference>
<dbReference type="PANTHER" id="PTHR38431:SF1">
    <property type="entry name" value="BLL2305 PROTEIN"/>
    <property type="match status" value="1"/>
</dbReference>
<dbReference type="AlphaFoldDB" id="N6ZKH1"/>
<evidence type="ECO:0000259" key="1">
    <source>
        <dbReference type="Pfam" id="PF12727"/>
    </source>
</evidence>
<sequence length="88" mass="9401">HSEREAAAVVAREDADCAPGTRAAAAEFGLDFLSLGWEAFDLALPREILFRRLFQDLLAACASPSARTLAQRLGGYDLAPLGKIIGLD</sequence>
<comment type="caution">
    <text evidence="2">The sequence shown here is derived from an EMBL/GenBank/DDBJ whole genome shotgun (WGS) entry which is preliminary data.</text>
</comment>
<dbReference type="RefSeq" id="WP_004384484.1">
    <property type="nucleotide sequence ID" value="NZ_AMXF01000345.1"/>
</dbReference>
<accession>N6ZKH1</accession>
<organism evidence="2 3">
    <name type="scientific">Thauera phenylacetica B4P</name>
    <dbReference type="NCBI Taxonomy" id="1234382"/>
    <lineage>
        <taxon>Bacteria</taxon>
        <taxon>Pseudomonadati</taxon>
        <taxon>Pseudomonadota</taxon>
        <taxon>Betaproteobacteria</taxon>
        <taxon>Rhodocyclales</taxon>
        <taxon>Zoogloeaceae</taxon>
        <taxon>Thauera</taxon>
    </lineage>
</organism>
<gene>
    <name evidence="2" type="ORF">C667_22009</name>
</gene>
<evidence type="ECO:0000313" key="2">
    <source>
        <dbReference type="EMBL" id="ENO92619.1"/>
    </source>
</evidence>